<comment type="pathway">
    <text evidence="1">Secondary metabolite biosynthesis; hopanoid biosynthesis.</text>
</comment>
<gene>
    <name evidence="5" type="primary">cyc1</name>
    <name evidence="5" type="ORF">MiAbB_03991</name>
</gene>
<keyword evidence="3" id="KW-0677">Repeat</keyword>
<accession>A0A402DIJ9</accession>
<evidence type="ECO:0000256" key="1">
    <source>
        <dbReference type="ARBA" id="ARBA00004999"/>
    </source>
</evidence>
<dbReference type="PANTHER" id="PTHR11764">
    <property type="entry name" value="TERPENE CYCLASE/MUTASE FAMILY MEMBER"/>
    <property type="match status" value="1"/>
</dbReference>
<evidence type="ECO:0000259" key="4">
    <source>
        <dbReference type="Pfam" id="PF13243"/>
    </source>
</evidence>
<dbReference type="GO" id="GO:0005811">
    <property type="term" value="C:lipid droplet"/>
    <property type="evidence" value="ECO:0007669"/>
    <property type="project" value="InterPro"/>
</dbReference>
<dbReference type="EMBL" id="BIFY01000102">
    <property type="protein sequence ID" value="GCE62047.1"/>
    <property type="molecule type" value="Genomic_DNA"/>
</dbReference>
<dbReference type="Gene3D" id="1.50.10.20">
    <property type="match status" value="1"/>
</dbReference>
<dbReference type="EC" id="5.5.1.15" evidence="5"/>
<evidence type="ECO:0000256" key="2">
    <source>
        <dbReference type="ARBA" id="ARBA00009755"/>
    </source>
</evidence>
<comment type="caution">
    <text evidence="5">The sequence shown here is derived from an EMBL/GenBank/DDBJ whole genome shotgun (WGS) entry which is preliminary data.</text>
</comment>
<dbReference type="PANTHER" id="PTHR11764:SF20">
    <property type="entry name" value="LANOSTEROL SYNTHASE"/>
    <property type="match status" value="1"/>
</dbReference>
<evidence type="ECO:0000313" key="6">
    <source>
        <dbReference type="Proteomes" id="UP000289660"/>
    </source>
</evidence>
<dbReference type="Pfam" id="PF13243">
    <property type="entry name" value="SQHop_cyclase_C"/>
    <property type="match status" value="1"/>
</dbReference>
<dbReference type="Proteomes" id="UP000289660">
    <property type="component" value="Unassembled WGS sequence"/>
</dbReference>
<dbReference type="RefSeq" id="WP_130758176.1">
    <property type="nucleotide sequence ID" value="NZ_BIFY01000102.1"/>
</dbReference>
<dbReference type="CDD" id="cd00688">
    <property type="entry name" value="ISOPREN_C2_like"/>
    <property type="match status" value="1"/>
</dbReference>
<name>A0A402DIJ9_MICAE</name>
<dbReference type="InterPro" id="IPR008930">
    <property type="entry name" value="Terpenoid_cyclase/PrenylTrfase"/>
</dbReference>
<evidence type="ECO:0000256" key="3">
    <source>
        <dbReference type="ARBA" id="ARBA00022737"/>
    </source>
</evidence>
<evidence type="ECO:0000313" key="5">
    <source>
        <dbReference type="EMBL" id="GCE62047.1"/>
    </source>
</evidence>
<dbReference type="UniPathway" id="UPA00337"/>
<dbReference type="InterPro" id="IPR032696">
    <property type="entry name" value="SQ_cyclase_C"/>
</dbReference>
<feature type="domain" description="Squalene cyclase C-terminal" evidence="4">
    <location>
        <begin position="98"/>
        <end position="277"/>
    </location>
</feature>
<keyword evidence="5" id="KW-0413">Isomerase</keyword>
<dbReference type="AlphaFoldDB" id="A0A402DIJ9"/>
<organism evidence="5 6">
    <name type="scientific">Microcystis aeruginosa NIES-4285</name>
    <dbReference type="NCBI Taxonomy" id="2497681"/>
    <lineage>
        <taxon>Bacteria</taxon>
        <taxon>Bacillati</taxon>
        <taxon>Cyanobacteriota</taxon>
        <taxon>Cyanophyceae</taxon>
        <taxon>Oscillatoriophycideae</taxon>
        <taxon>Chroococcales</taxon>
        <taxon>Microcystaceae</taxon>
        <taxon>Microcystis</taxon>
    </lineage>
</organism>
<sequence length="365" mass="41739">MVEEVSPNQNSWEPIVQDGLRFLMEQWQQGFAEAAHVMTFPREQGFIAVQEQHYGDVFPRALIADVLWDARELLGEQLQPVIEREVNYLLSCQRNFGVGGWSYFPNLPELPPDADDLAQIMQILLRCGRRAEVEKYCEVPLSVLLQDNTHHDGSFETWIVPTIDRTPEQNLQFWWVQQAWGTGPDPDVMANLLYALALYDPGRFEREIQDGVAYLESQQREDGSWQSSWYYGPYYGTYVCLRLLALVRPSSHGIARAVKFLYECQQGDGGWGMDDTSDPLSTALALLSLGIVRQDVSEILDIERIVQARSYLQNCQDTDKSWPSCKFIRMELGRAAGRVRAILFYGSQTITTVFVLKAALAWQRL</sequence>
<comment type="similarity">
    <text evidence="2">Belongs to the terpene cyclase/mutase family.</text>
</comment>
<dbReference type="GO" id="GO:0016866">
    <property type="term" value="F:intramolecular transferase activity"/>
    <property type="evidence" value="ECO:0007669"/>
    <property type="project" value="InterPro"/>
</dbReference>
<dbReference type="SUPFAM" id="SSF48239">
    <property type="entry name" value="Terpenoid cyclases/Protein prenyltransferases"/>
    <property type="match status" value="1"/>
</dbReference>
<dbReference type="InterPro" id="IPR018333">
    <property type="entry name" value="Squalene_cyclase"/>
</dbReference>
<dbReference type="GO" id="GO:0016104">
    <property type="term" value="P:triterpenoid biosynthetic process"/>
    <property type="evidence" value="ECO:0007669"/>
    <property type="project" value="InterPro"/>
</dbReference>
<protein>
    <submittedName>
        <fullName evidence="5">Terpentedienyl-diphosphate synthase</fullName>
        <ecNumber evidence="5">5.5.1.15</ecNumber>
    </submittedName>
</protein>
<proteinExistence type="inferred from homology"/>
<reference evidence="6" key="1">
    <citation type="submission" date="2018-12" db="EMBL/GenBank/DDBJ databases">
        <title>Genome sequence of Microcystis aeruginosa NIES-4285.</title>
        <authorList>
            <person name="Tanabe Y."/>
        </authorList>
    </citation>
    <scope>NUCLEOTIDE SEQUENCE [LARGE SCALE GENOMIC DNA]</scope>
    <source>
        <strain evidence="6">NIES-4285</strain>
    </source>
</reference>